<feature type="compositionally biased region" description="Polar residues" evidence="1">
    <location>
        <begin position="124"/>
        <end position="175"/>
    </location>
</feature>
<dbReference type="AlphaFoldDB" id="F4G352"/>
<reference evidence="2 3" key="1">
    <citation type="journal article" date="2011" name="J. Bacteriol.">
        <title>Complete genome sequence of Metallosphaera cuprina, a metal sulfide-oxidizing archaeon from a hot spring.</title>
        <authorList>
            <person name="Liu L.J."/>
            <person name="You X.Y."/>
            <person name="Zheng H."/>
            <person name="Wang S."/>
            <person name="Jiang C.Y."/>
            <person name="Liu S.J."/>
        </authorList>
    </citation>
    <scope>NUCLEOTIDE SEQUENCE [LARGE SCALE GENOMIC DNA]</scope>
    <source>
        <strain evidence="2 3">Ar-4</strain>
    </source>
</reference>
<proteinExistence type="predicted"/>
<evidence type="ECO:0000256" key="1">
    <source>
        <dbReference type="SAM" id="MobiDB-lite"/>
    </source>
</evidence>
<evidence type="ECO:0000313" key="2">
    <source>
        <dbReference type="EMBL" id="AEB95250.1"/>
    </source>
</evidence>
<evidence type="ECO:0000313" key="3">
    <source>
        <dbReference type="Proteomes" id="UP000007812"/>
    </source>
</evidence>
<protein>
    <submittedName>
        <fullName evidence="2">Uncharacterized protein</fullName>
    </submittedName>
</protein>
<keyword evidence="3" id="KW-1185">Reference proteome</keyword>
<organism evidence="2 3">
    <name type="scientific">Metallosphaera cuprina (strain Ar-4)</name>
    <dbReference type="NCBI Taxonomy" id="1006006"/>
    <lineage>
        <taxon>Archaea</taxon>
        <taxon>Thermoproteota</taxon>
        <taxon>Thermoprotei</taxon>
        <taxon>Sulfolobales</taxon>
        <taxon>Sulfolobaceae</taxon>
        <taxon>Metallosphaera</taxon>
    </lineage>
</organism>
<gene>
    <name evidence="2" type="ordered locus">Mcup_1145</name>
</gene>
<dbReference type="STRING" id="1006006.Mcup_1145"/>
<dbReference type="KEGG" id="mcn:Mcup_1145"/>
<dbReference type="EMBL" id="CP002656">
    <property type="protein sequence ID" value="AEB95250.1"/>
    <property type="molecule type" value="Genomic_DNA"/>
</dbReference>
<dbReference type="Proteomes" id="UP000007812">
    <property type="component" value="Chromosome"/>
</dbReference>
<feature type="region of interest" description="Disordered" evidence="1">
    <location>
        <begin position="123"/>
        <end position="184"/>
    </location>
</feature>
<accession>F4G352</accession>
<dbReference type="eggNOG" id="arCOG07256">
    <property type="taxonomic scope" value="Archaea"/>
</dbReference>
<sequence length="221" mass="24642">MSSSSTPGSNPNATSTPKMDDDFLLNRGAVVACLASLGRFESTQINNMLTFIQNNRNIKELELLIIRQAGRGVIDHQIRDEIVKTILDIGKSCQNEDERVEKVKKFLGYIKWLYESLNVKKSNRGTAQQEQNAEGNRGTAQQEQNAEGNRGTAQQEQNAEGNRGTAQQEQNAEGTQDSEEKQLRKATEECYKLTFDTFVEKIINQNDPEQSQAKATQTGNG</sequence>
<name>F4G352_METCR</name>
<dbReference type="HOGENOM" id="CLU_1248280_0_0_2"/>